<evidence type="ECO:0000313" key="1">
    <source>
        <dbReference type="EMBL" id="NMO09772.1"/>
    </source>
</evidence>
<accession>A0A7K4DMW4</accession>
<organism evidence="1 2">
    <name type="scientific">Methanobacterium subterraneum</name>
    <dbReference type="NCBI Taxonomy" id="59277"/>
    <lineage>
        <taxon>Archaea</taxon>
        <taxon>Methanobacteriati</taxon>
        <taxon>Methanobacteriota</taxon>
        <taxon>Methanomada group</taxon>
        <taxon>Methanobacteria</taxon>
        <taxon>Methanobacteriales</taxon>
        <taxon>Methanobacteriaceae</taxon>
        <taxon>Methanobacterium</taxon>
    </lineage>
</organism>
<dbReference type="Proteomes" id="UP000591058">
    <property type="component" value="Unassembled WGS sequence"/>
</dbReference>
<protein>
    <submittedName>
        <fullName evidence="1">Uncharacterized protein</fullName>
    </submittedName>
</protein>
<name>A0A7K4DMW4_9EURY</name>
<comment type="caution">
    <text evidence="1">The sequence shown here is derived from an EMBL/GenBank/DDBJ whole genome shotgun (WGS) entry which is preliminary data.</text>
</comment>
<dbReference type="EMBL" id="JABBYL010000029">
    <property type="protein sequence ID" value="NMO09772.1"/>
    <property type="molecule type" value="Genomic_DNA"/>
</dbReference>
<reference evidence="1 2" key="1">
    <citation type="submission" date="2020-04" db="EMBL/GenBank/DDBJ databases">
        <title>Draft genome of Methanobacterium subterraneum isolated from animal feces.</title>
        <authorList>
            <person name="Ouboter H.T."/>
            <person name="Berger S."/>
            <person name="Gungor E."/>
            <person name="Jetten M.S.M."/>
            <person name="Welte C.U."/>
        </authorList>
    </citation>
    <scope>NUCLEOTIDE SEQUENCE [LARGE SCALE GENOMIC DNA]</scope>
    <source>
        <strain evidence="1">HO_2020</strain>
    </source>
</reference>
<proteinExistence type="predicted"/>
<evidence type="ECO:0000313" key="2">
    <source>
        <dbReference type="Proteomes" id="UP000591058"/>
    </source>
</evidence>
<sequence length="45" mass="5203">MVDGIIPVEVSFGEKTKTQITRTITRYKSEYGIVISNKTSKIKRW</sequence>
<gene>
    <name evidence="1" type="ORF">HG719_08005</name>
</gene>
<dbReference type="AlphaFoldDB" id="A0A7K4DMW4"/>